<proteinExistence type="predicted"/>
<sequence length="42" mass="4634">MRRTTSRTGPADRDYSNIQRGLSRVNAEMTILVAGCLPEPAE</sequence>
<evidence type="ECO:0000313" key="2">
    <source>
        <dbReference type="Proteomes" id="UP000007813"/>
    </source>
</evidence>
<dbReference type="RefSeq" id="WP_009376473.1">
    <property type="nucleotide sequence ID" value="NZ_ALJD01000009.1"/>
</dbReference>
<comment type="caution">
    <text evidence="1">The sequence shown here is derived from an EMBL/GenBank/DDBJ whole genome shotgun (WGS) entry which is preliminary data.</text>
</comment>
<dbReference type="AlphaFoldDB" id="J2ZXX7"/>
<gene>
    <name evidence="1" type="ORF">HSB1_32950</name>
</gene>
<reference evidence="1 2" key="1">
    <citation type="journal article" date="2012" name="J. Bacteriol.">
        <title>Draft Genome Sequence of the Extremely Halophilic Archaeon Halogranum salarium B-1T.</title>
        <authorList>
            <person name="Kim K.K."/>
            <person name="Lee K.C."/>
            <person name="Lee J.S."/>
        </authorList>
    </citation>
    <scope>NUCLEOTIDE SEQUENCE [LARGE SCALE GENOMIC DNA]</scope>
    <source>
        <strain evidence="1 2">B-1</strain>
    </source>
</reference>
<organism evidence="1 2">
    <name type="scientific">Halogranum salarium B-1</name>
    <dbReference type="NCBI Taxonomy" id="1210908"/>
    <lineage>
        <taxon>Archaea</taxon>
        <taxon>Methanobacteriati</taxon>
        <taxon>Methanobacteriota</taxon>
        <taxon>Stenosarchaea group</taxon>
        <taxon>Halobacteria</taxon>
        <taxon>Halobacteriales</taxon>
        <taxon>Haloferacaceae</taxon>
    </lineage>
</organism>
<name>J2ZXX7_9EURY</name>
<accession>J2ZXX7</accession>
<protein>
    <submittedName>
        <fullName evidence="1">Uncharacterized protein</fullName>
    </submittedName>
</protein>
<evidence type="ECO:0000313" key="1">
    <source>
        <dbReference type="EMBL" id="EJN57878.1"/>
    </source>
</evidence>
<dbReference type="Proteomes" id="UP000007813">
    <property type="component" value="Unassembled WGS sequence"/>
</dbReference>
<dbReference type="EMBL" id="ALJD01000009">
    <property type="protein sequence ID" value="EJN57878.1"/>
    <property type="molecule type" value="Genomic_DNA"/>
</dbReference>